<proteinExistence type="inferred from homology"/>
<organism evidence="14 15">
    <name type="scientific">Drosophila albomicans</name>
    <name type="common">Fruit fly</name>
    <dbReference type="NCBI Taxonomy" id="7291"/>
    <lineage>
        <taxon>Eukaryota</taxon>
        <taxon>Metazoa</taxon>
        <taxon>Ecdysozoa</taxon>
        <taxon>Arthropoda</taxon>
        <taxon>Hexapoda</taxon>
        <taxon>Insecta</taxon>
        <taxon>Pterygota</taxon>
        <taxon>Neoptera</taxon>
        <taxon>Endopterygota</taxon>
        <taxon>Diptera</taxon>
        <taxon>Brachycera</taxon>
        <taxon>Muscomorpha</taxon>
        <taxon>Ephydroidea</taxon>
        <taxon>Drosophilidae</taxon>
        <taxon>Drosophila</taxon>
    </lineage>
</organism>
<evidence type="ECO:0000256" key="4">
    <source>
        <dbReference type="ARBA" id="ARBA00022461"/>
    </source>
</evidence>
<sequence>MSTKLSSVWKWLSLIYNFIALYFNNCCIHGFRYLVKGMLMLLERFLWLILLSISIYFCVVSCLSSVNRFQTKSTHIGIERNSYKWNVSLPSITVCPMQRLNDSRFAAYCLEHNVFGKDRTELRDFLEQLANSTYTNFENIPEYESIDHTLKNLNIEPENYMELIYNLTWDATHSEESGRVRCTDGSYEIRVTQVLTEFGLCYVCNTFLGLEYSASYVLFGEYPQLNGVLNESTMLPIKHGAFFEKDTGFTLIGFTNKAIDTYLHSPHDVMRLDSNFGYTEEGSAYELEIEHITTEPNLEKTTSVSQRKCRFFHESNLEHYPFYTKNSCSQECRLNLAYKVCKCIPHFYPNSRVKNPKPVCSYKILKSCFPKHAGLFLKFYEANGHHGKIDECICEQNCRDSVIRLTKASVMRGSQMLLRSLGSSALVKFWPKNQFKRQVIFSFTDFLVSLGGTAGLYLGFSVLGLIELFYFFSMRLFWHIFGYQI</sequence>
<keyword evidence="9 13" id="KW-0472">Membrane</keyword>
<dbReference type="OrthoDB" id="6628406at2759"/>
<dbReference type="Pfam" id="PF00858">
    <property type="entry name" value="ASC"/>
    <property type="match status" value="1"/>
</dbReference>
<keyword evidence="3 12" id="KW-0813">Transport</keyword>
<accession>A0A9C6T2Q1</accession>
<comment type="subcellular location">
    <subcellularLocation>
        <location evidence="1">Membrane</location>
        <topology evidence="1">Multi-pass membrane protein</topology>
    </subcellularLocation>
</comment>
<evidence type="ECO:0000256" key="11">
    <source>
        <dbReference type="ARBA" id="ARBA00023303"/>
    </source>
</evidence>
<dbReference type="Gene3D" id="1.10.287.770">
    <property type="entry name" value="YojJ-like"/>
    <property type="match status" value="1"/>
</dbReference>
<keyword evidence="5 12" id="KW-0812">Transmembrane</keyword>
<evidence type="ECO:0000256" key="12">
    <source>
        <dbReference type="RuleBase" id="RU000679"/>
    </source>
</evidence>
<keyword evidence="6 13" id="KW-1133">Transmembrane helix</keyword>
<dbReference type="Proteomes" id="UP000515160">
    <property type="component" value="Chromosome 2L"/>
</dbReference>
<evidence type="ECO:0000313" key="14">
    <source>
        <dbReference type="Proteomes" id="UP000515160"/>
    </source>
</evidence>
<dbReference type="GO" id="GO:0015280">
    <property type="term" value="F:ligand-gated sodium channel activity"/>
    <property type="evidence" value="ECO:0007669"/>
    <property type="project" value="TreeGrafter"/>
</dbReference>
<evidence type="ECO:0000256" key="3">
    <source>
        <dbReference type="ARBA" id="ARBA00022448"/>
    </source>
</evidence>
<evidence type="ECO:0000256" key="7">
    <source>
        <dbReference type="ARBA" id="ARBA00023053"/>
    </source>
</evidence>
<evidence type="ECO:0000313" key="15">
    <source>
        <dbReference type="RefSeq" id="XP_051858608.1"/>
    </source>
</evidence>
<evidence type="ECO:0000256" key="8">
    <source>
        <dbReference type="ARBA" id="ARBA00023065"/>
    </source>
</evidence>
<dbReference type="PANTHER" id="PTHR11690:SF179">
    <property type="entry name" value="PICKPOCKET 10"/>
    <property type="match status" value="1"/>
</dbReference>
<feature type="transmembrane region" description="Helical" evidence="13">
    <location>
        <begin position="46"/>
        <end position="66"/>
    </location>
</feature>
<evidence type="ECO:0000256" key="13">
    <source>
        <dbReference type="SAM" id="Phobius"/>
    </source>
</evidence>
<evidence type="ECO:0000256" key="9">
    <source>
        <dbReference type="ARBA" id="ARBA00023136"/>
    </source>
</evidence>
<feature type="transmembrane region" description="Helical" evidence="13">
    <location>
        <begin position="14"/>
        <end position="34"/>
    </location>
</feature>
<evidence type="ECO:0000256" key="10">
    <source>
        <dbReference type="ARBA" id="ARBA00023201"/>
    </source>
</evidence>
<dbReference type="GO" id="GO:0005886">
    <property type="term" value="C:plasma membrane"/>
    <property type="evidence" value="ECO:0007669"/>
    <property type="project" value="TreeGrafter"/>
</dbReference>
<evidence type="ECO:0000256" key="5">
    <source>
        <dbReference type="ARBA" id="ARBA00022692"/>
    </source>
</evidence>
<keyword evidence="8 12" id="KW-0406">Ion transport</keyword>
<reference evidence="15" key="1">
    <citation type="submission" date="2025-08" db="UniProtKB">
        <authorList>
            <consortium name="RefSeq"/>
        </authorList>
    </citation>
    <scope>IDENTIFICATION</scope>
    <source>
        <strain evidence="15">15112-1751.03</strain>
        <tissue evidence="15">Whole Adult</tissue>
    </source>
</reference>
<keyword evidence="11 12" id="KW-0407">Ion channel</keyword>
<keyword evidence="10 12" id="KW-0739">Sodium transport</keyword>
<keyword evidence="14" id="KW-1185">Reference proteome</keyword>
<gene>
    <name evidence="15" type="primary">LOC117563426</name>
</gene>
<dbReference type="AlphaFoldDB" id="A0A9C6T2Q1"/>
<feature type="transmembrane region" description="Helical" evidence="13">
    <location>
        <begin position="446"/>
        <end position="472"/>
    </location>
</feature>
<evidence type="ECO:0000256" key="2">
    <source>
        <dbReference type="ARBA" id="ARBA00007193"/>
    </source>
</evidence>
<keyword evidence="4 12" id="KW-0894">Sodium channel</keyword>
<protein>
    <submittedName>
        <fullName evidence="15">Acid-sensing ion channel 5</fullName>
    </submittedName>
</protein>
<name>A0A9C6T2Q1_DROAB</name>
<dbReference type="InterPro" id="IPR001873">
    <property type="entry name" value="ENaC"/>
</dbReference>
<comment type="similarity">
    <text evidence="2 12">Belongs to the amiloride-sensitive sodium channel (TC 1.A.6) family.</text>
</comment>
<evidence type="ECO:0000256" key="6">
    <source>
        <dbReference type="ARBA" id="ARBA00022989"/>
    </source>
</evidence>
<dbReference type="PANTHER" id="PTHR11690">
    <property type="entry name" value="AMILORIDE-SENSITIVE SODIUM CHANNEL-RELATED"/>
    <property type="match status" value="1"/>
</dbReference>
<dbReference type="RefSeq" id="XP_051858608.1">
    <property type="nucleotide sequence ID" value="XM_052002648.1"/>
</dbReference>
<dbReference type="GeneID" id="117563426"/>
<evidence type="ECO:0000256" key="1">
    <source>
        <dbReference type="ARBA" id="ARBA00004141"/>
    </source>
</evidence>
<keyword evidence="7" id="KW-0915">Sodium</keyword>
<dbReference type="Gene3D" id="1.10.287.820">
    <property type="entry name" value="Acid-sensing ion channel domain"/>
    <property type="match status" value="1"/>
</dbReference>